<dbReference type="PROSITE" id="PS52050">
    <property type="entry name" value="WYL"/>
    <property type="match status" value="1"/>
</dbReference>
<comment type="caution">
    <text evidence="2">The sequence shown here is derived from an EMBL/GenBank/DDBJ whole genome shotgun (WGS) entry which is preliminary data.</text>
</comment>
<evidence type="ECO:0000313" key="3">
    <source>
        <dbReference type="Proteomes" id="UP000664265"/>
    </source>
</evidence>
<dbReference type="Proteomes" id="UP000664265">
    <property type="component" value="Unassembled WGS sequence"/>
</dbReference>
<dbReference type="Pfam" id="PF13280">
    <property type="entry name" value="WYL"/>
    <property type="match status" value="1"/>
</dbReference>
<dbReference type="InterPro" id="IPR051534">
    <property type="entry name" value="CBASS_pafABC_assoc_protein"/>
</dbReference>
<dbReference type="EMBL" id="JAERMS010000001">
    <property type="protein sequence ID" value="MBO1362278.1"/>
    <property type="molecule type" value="Genomic_DNA"/>
</dbReference>
<dbReference type="RefSeq" id="WP_107581543.1">
    <property type="nucleotide sequence ID" value="NZ_JAERMS010000001.1"/>
</dbReference>
<keyword evidence="3" id="KW-1185">Reference proteome</keyword>
<name>A0ABS3M259_9BACT</name>
<dbReference type="PANTHER" id="PTHR34580">
    <property type="match status" value="1"/>
</dbReference>
<proteinExistence type="predicted"/>
<dbReference type="InterPro" id="IPR026881">
    <property type="entry name" value="WYL_dom"/>
</dbReference>
<evidence type="ECO:0000313" key="2">
    <source>
        <dbReference type="EMBL" id="MBO1362278.1"/>
    </source>
</evidence>
<evidence type="ECO:0000259" key="1">
    <source>
        <dbReference type="Pfam" id="PF13280"/>
    </source>
</evidence>
<organism evidence="2 3">
    <name type="scientific">Prevotella illustrans</name>
    <dbReference type="NCBI Taxonomy" id="2800387"/>
    <lineage>
        <taxon>Bacteria</taxon>
        <taxon>Pseudomonadati</taxon>
        <taxon>Bacteroidota</taxon>
        <taxon>Bacteroidia</taxon>
        <taxon>Bacteroidales</taxon>
        <taxon>Prevotellaceae</taxon>
        <taxon>Prevotella</taxon>
    </lineage>
</organism>
<feature type="domain" description="WYL" evidence="1">
    <location>
        <begin position="122"/>
        <end position="190"/>
    </location>
</feature>
<accession>A0ABS3M259</accession>
<dbReference type="PANTHER" id="PTHR34580:SF1">
    <property type="entry name" value="PROTEIN PAFC"/>
    <property type="match status" value="1"/>
</dbReference>
<gene>
    <name evidence="2" type="ORF">JHU38_00525</name>
</gene>
<sequence>MMSKELQLILLMVDGFDYTAEDLCLKIGTTRRQLYNYLRKFREMGFIVINENQCYRLDPGSPFFQTLARSVNFTDVEATFLHRLLDGTDEKNPMVPAIKRKLERFYHLRQFTDTRFKAHNIETLHTLMEAIKKQCVVCLKDYSSPHSNTVTDRVVEPYQLLNENLDVRCYELKTQMCKTFKLSRIGSVEIYDTPWIYTERHRRLFTDMFMFSGTEHLTVRLLMRQLSHNLMLEEYPISSDCFTPAADGHWLFQAELASYVGIGRFILGLYDDIEILDDEGLKAYIRQKIQSFNHI</sequence>
<protein>
    <submittedName>
        <fullName evidence="2">WYL domain-containing protein</fullName>
    </submittedName>
</protein>
<reference evidence="2 3" key="1">
    <citation type="submission" date="2021-01" db="EMBL/GenBank/DDBJ databases">
        <title>Prevotella A2931 sp. nov.</title>
        <authorList>
            <person name="Buhl M."/>
            <person name="Oberhettinger P."/>
        </authorList>
    </citation>
    <scope>NUCLEOTIDE SEQUENCE [LARGE SCALE GENOMIC DNA]</scope>
    <source>
        <strain evidence="2 3">A2931</strain>
    </source>
</reference>